<name>A0A2V3IEB7_9FLOR</name>
<protein>
    <submittedName>
        <fullName evidence="1">Uncharacterized protein</fullName>
    </submittedName>
</protein>
<dbReference type="InterPro" id="IPR011989">
    <property type="entry name" value="ARM-like"/>
</dbReference>
<comment type="caution">
    <text evidence="1">The sequence shown here is derived from an EMBL/GenBank/DDBJ whole genome shotgun (WGS) entry which is preliminary data.</text>
</comment>
<organism evidence="1 2">
    <name type="scientific">Gracilariopsis chorda</name>
    <dbReference type="NCBI Taxonomy" id="448386"/>
    <lineage>
        <taxon>Eukaryota</taxon>
        <taxon>Rhodophyta</taxon>
        <taxon>Florideophyceae</taxon>
        <taxon>Rhodymeniophycidae</taxon>
        <taxon>Gracilariales</taxon>
        <taxon>Gracilariaceae</taxon>
        <taxon>Gracilariopsis</taxon>
    </lineage>
</organism>
<dbReference type="AlphaFoldDB" id="A0A2V3IEB7"/>
<reference evidence="1 2" key="1">
    <citation type="journal article" date="2018" name="Mol. Biol. Evol.">
        <title>Analysis of the draft genome of the red seaweed Gracilariopsis chorda provides insights into genome size evolution in Rhodophyta.</title>
        <authorList>
            <person name="Lee J."/>
            <person name="Yang E.C."/>
            <person name="Graf L."/>
            <person name="Yang J.H."/>
            <person name="Qiu H."/>
            <person name="Zel Zion U."/>
            <person name="Chan C.X."/>
            <person name="Stephens T.G."/>
            <person name="Weber A.P.M."/>
            <person name="Boo G.H."/>
            <person name="Boo S.M."/>
            <person name="Kim K.M."/>
            <person name="Shin Y."/>
            <person name="Jung M."/>
            <person name="Lee S.J."/>
            <person name="Yim H.S."/>
            <person name="Lee J.H."/>
            <person name="Bhattacharya D."/>
            <person name="Yoon H.S."/>
        </authorList>
    </citation>
    <scope>NUCLEOTIDE SEQUENCE [LARGE SCALE GENOMIC DNA]</scope>
    <source>
        <strain evidence="1 2">SKKU-2015</strain>
        <tissue evidence="1">Whole body</tissue>
    </source>
</reference>
<evidence type="ECO:0000313" key="1">
    <source>
        <dbReference type="EMBL" id="PXF39540.1"/>
    </source>
</evidence>
<dbReference type="Proteomes" id="UP000247409">
    <property type="component" value="Unassembled WGS sequence"/>
</dbReference>
<evidence type="ECO:0000313" key="2">
    <source>
        <dbReference type="Proteomes" id="UP000247409"/>
    </source>
</evidence>
<accession>A0A2V3IEB7</accession>
<proteinExistence type="predicted"/>
<dbReference type="EMBL" id="NBIV01000769">
    <property type="protein sequence ID" value="PXF39540.1"/>
    <property type="molecule type" value="Genomic_DNA"/>
</dbReference>
<keyword evidence="2" id="KW-1185">Reference proteome</keyword>
<dbReference type="OrthoDB" id="361693at2759"/>
<gene>
    <name evidence="1" type="ORF">BWQ96_10763</name>
</gene>
<sequence length="100" mass="11360">MLLIRDKPRIVPKILKLAEAVSKDKPLMLDACYRAVGRAVYDIQGAFDFEVWLNGHLGAILQSDYSDNLGERIIQARTAWLVAQFAEQLTRDSRRVITLC</sequence>
<dbReference type="Gene3D" id="1.25.10.10">
    <property type="entry name" value="Leucine-rich Repeat Variant"/>
    <property type="match status" value="1"/>
</dbReference>